<dbReference type="AlphaFoldDB" id="A0A5J4Z1C2"/>
<evidence type="ECO:0000313" key="11">
    <source>
        <dbReference type="EMBL" id="KAA8496477.1"/>
    </source>
</evidence>
<protein>
    <recommendedName>
        <fullName evidence="3">Vacuolar protein sorting-associated protein 54</fullName>
    </recommendedName>
</protein>
<keyword evidence="4" id="KW-0813">Transport</keyword>
<evidence type="ECO:0000256" key="3">
    <source>
        <dbReference type="ARBA" id="ARBA00017665"/>
    </source>
</evidence>
<evidence type="ECO:0000256" key="2">
    <source>
        <dbReference type="ARBA" id="ARBA00009150"/>
    </source>
</evidence>
<feature type="domain" description="Vacuolar protein sorting-associated protein 54 C-terminal" evidence="9">
    <location>
        <begin position="673"/>
        <end position="807"/>
    </location>
</feature>
<feature type="region of interest" description="Disordered" evidence="8">
    <location>
        <begin position="1020"/>
        <end position="1076"/>
    </location>
</feature>
<dbReference type="InterPro" id="IPR039745">
    <property type="entry name" value="Vps54"/>
</dbReference>
<keyword evidence="7" id="KW-0175">Coiled coil</keyword>
<comment type="subcellular location">
    <subcellularLocation>
        <location evidence="1">Golgi apparatus</location>
        <location evidence="1">trans-Golgi network</location>
    </subcellularLocation>
</comment>
<proteinExistence type="inferred from homology"/>
<dbReference type="PANTHER" id="PTHR12965">
    <property type="entry name" value="VACUOLAR PROTEIN SORTING 54"/>
    <property type="match status" value="1"/>
</dbReference>
<dbReference type="GO" id="GO:0019905">
    <property type="term" value="F:syntaxin binding"/>
    <property type="evidence" value="ECO:0007669"/>
    <property type="project" value="TreeGrafter"/>
</dbReference>
<dbReference type="Pfam" id="PF10475">
    <property type="entry name" value="Vps54_N"/>
    <property type="match status" value="1"/>
</dbReference>
<accession>A0A5J4Z1C2</accession>
<dbReference type="GO" id="GO:0042147">
    <property type="term" value="P:retrograde transport, endosome to Golgi"/>
    <property type="evidence" value="ECO:0007669"/>
    <property type="project" value="InterPro"/>
</dbReference>
<gene>
    <name evidence="11" type="ORF">FVE85_0206</name>
</gene>
<evidence type="ECO:0000256" key="4">
    <source>
        <dbReference type="ARBA" id="ARBA00022448"/>
    </source>
</evidence>
<feature type="domain" description="Vacuolar protein sorting-associated protein 54 N-terminal" evidence="10">
    <location>
        <begin position="179"/>
        <end position="307"/>
    </location>
</feature>
<evidence type="ECO:0000256" key="5">
    <source>
        <dbReference type="ARBA" id="ARBA00022927"/>
    </source>
</evidence>
<evidence type="ECO:0000259" key="9">
    <source>
        <dbReference type="Pfam" id="PF07928"/>
    </source>
</evidence>
<dbReference type="Pfam" id="PF07928">
    <property type="entry name" value="Vps54"/>
    <property type="match status" value="1"/>
</dbReference>
<comment type="similarity">
    <text evidence="2">Belongs to the VPS54 family.</text>
</comment>
<keyword evidence="6" id="KW-0333">Golgi apparatus</keyword>
<evidence type="ECO:0000256" key="6">
    <source>
        <dbReference type="ARBA" id="ARBA00023034"/>
    </source>
</evidence>
<dbReference type="OrthoDB" id="4984at2759"/>
<dbReference type="InterPro" id="IPR019515">
    <property type="entry name" value="VPS54_N"/>
</dbReference>
<dbReference type="PANTHER" id="PTHR12965:SF0">
    <property type="entry name" value="VACUOLAR PROTEIN SORTING-ASSOCIATED PROTEIN 54"/>
    <property type="match status" value="1"/>
</dbReference>
<feature type="compositionally biased region" description="Basic and acidic residues" evidence="8">
    <location>
        <begin position="1058"/>
        <end position="1076"/>
    </location>
</feature>
<dbReference type="GO" id="GO:0005829">
    <property type="term" value="C:cytosol"/>
    <property type="evidence" value="ECO:0007669"/>
    <property type="project" value="GOC"/>
</dbReference>
<name>A0A5J4Z1C2_PORPP</name>
<keyword evidence="12" id="KW-1185">Reference proteome</keyword>
<evidence type="ECO:0000256" key="1">
    <source>
        <dbReference type="ARBA" id="ARBA00004601"/>
    </source>
</evidence>
<keyword evidence="5" id="KW-0653">Protein transport</keyword>
<evidence type="ECO:0000313" key="12">
    <source>
        <dbReference type="Proteomes" id="UP000324585"/>
    </source>
</evidence>
<dbReference type="GO" id="GO:0006896">
    <property type="term" value="P:Golgi to vacuole transport"/>
    <property type="evidence" value="ECO:0007669"/>
    <property type="project" value="TreeGrafter"/>
</dbReference>
<sequence>MNGRAAWTRPAEATASHPLDLERVQSVQELVGVEQSITEVLHDPAQSWTGRLLVGDNADALFPAGRASDAASSRADPALQMGASITLNDFAAFLSTTGKAYGSLKEKQQEAAGGQGVTRKAMLRRHAAVAVFDAQNSSQLHAADVIPRRYFETDFSVQSSEELLEATLGGAQASASGGSDAEGYEGQLEILKSYMAIVQREQENLILEYRFDFNRAVESAQAMRPPLDDSTATLQSLRSHTNGVVRAVQEGALQMNTLCRRRNNARALLDALEQISFVVSSIQEIDAMVQVSDYGVAITMIDNLLNLMAEAPFRHISMLGATRERLSSLRLDLAGRLKLDFGALLQELLCECRVSVADVQESLFPALGLLHELGVLDEILEDFSARQKLQYDRDTGELVEMVSQGTLSTSDVSRRVSVATKPCKIWFSLACSILYVLRQRKQLGDVQMNDRFARVSECLSIYADHVNQGLCNIMTCFYISVIEPQLDQNNLDSVSTFASLLEECLRAANEFEAVASLSHVTTYSTSGGVRSTCKDLSRKTVATVQKLRIAKLNSVVQAERWTAIKVPSVFETNLQGARIGAIFRRRESTSAAAVDVAETAKHAESSAQSATRARRAFISLDDFPSSQDDGGSTFFSPSMSPDWAFKSVYDSSVSATVNPSNESLLAEIKFASERFRLTSSCVFLLDTLCFYSELDRCLASVYSLRSEIFRRALDLVRSFNVSASRQVLGANAIRTAQLKNISARHLCITARSVSLVSAFIRILCTTINNSAAEAEWLKSFDVAGVIEDLAQHESKLLDKMASVMQDRLKYHCETMRAMPWDNEAKMREEALPSTYMVQLLRETSVLHQVMQDCLPKAQVRRVFQRVEVAFGERLGGCFSAVSEVKGDWVRRRLEADVNILYLKLHTLDMMDNSSPDHALNRVLVMNGAKSMLGSSASVKSVSEIHVNESDDRGDTVTEGNEERNSDSAQEPVVTEGVTGGLETQSATLTVLPTSDAETEDEKQAASSLANLHAGENGLELPVETSAGSPHGAPHEFSVSTQTLGGVSNSRPAVGSNLFEDKAPGDPVRETRTDESQ</sequence>
<dbReference type="InterPro" id="IPR012501">
    <property type="entry name" value="Vps54_C"/>
</dbReference>
<dbReference type="EMBL" id="VRMN01000002">
    <property type="protein sequence ID" value="KAA8496477.1"/>
    <property type="molecule type" value="Genomic_DNA"/>
</dbReference>
<feature type="region of interest" description="Disordered" evidence="8">
    <location>
        <begin position="939"/>
        <end position="985"/>
    </location>
</feature>
<feature type="compositionally biased region" description="Basic and acidic residues" evidence="8">
    <location>
        <begin position="945"/>
        <end position="965"/>
    </location>
</feature>
<evidence type="ECO:0000256" key="7">
    <source>
        <dbReference type="ARBA" id="ARBA00023054"/>
    </source>
</evidence>
<dbReference type="Proteomes" id="UP000324585">
    <property type="component" value="Unassembled WGS sequence"/>
</dbReference>
<reference evidence="12" key="1">
    <citation type="journal article" date="2019" name="Nat. Commun.">
        <title>Expansion of phycobilisome linker gene families in mesophilic red algae.</title>
        <authorList>
            <person name="Lee J."/>
            <person name="Kim D."/>
            <person name="Bhattacharya D."/>
            <person name="Yoon H.S."/>
        </authorList>
    </citation>
    <scope>NUCLEOTIDE SEQUENCE [LARGE SCALE GENOMIC DNA]</scope>
    <source>
        <strain evidence="12">CCMP 1328</strain>
    </source>
</reference>
<evidence type="ECO:0000259" key="10">
    <source>
        <dbReference type="Pfam" id="PF10475"/>
    </source>
</evidence>
<organism evidence="11 12">
    <name type="scientific">Porphyridium purpureum</name>
    <name type="common">Red alga</name>
    <name type="synonym">Porphyridium cruentum</name>
    <dbReference type="NCBI Taxonomy" id="35688"/>
    <lineage>
        <taxon>Eukaryota</taxon>
        <taxon>Rhodophyta</taxon>
        <taxon>Bangiophyceae</taxon>
        <taxon>Porphyridiales</taxon>
        <taxon>Porphyridiaceae</taxon>
        <taxon>Porphyridium</taxon>
    </lineage>
</organism>
<comment type="caution">
    <text evidence="11">The sequence shown here is derived from an EMBL/GenBank/DDBJ whole genome shotgun (WGS) entry which is preliminary data.</text>
</comment>
<dbReference type="GO" id="GO:0000938">
    <property type="term" value="C:GARP complex"/>
    <property type="evidence" value="ECO:0007669"/>
    <property type="project" value="InterPro"/>
</dbReference>
<dbReference type="OMA" id="HELMEVA"/>
<feature type="compositionally biased region" description="Polar residues" evidence="8">
    <location>
        <begin position="1037"/>
        <end position="1050"/>
    </location>
</feature>
<dbReference type="GO" id="GO:0015031">
    <property type="term" value="P:protein transport"/>
    <property type="evidence" value="ECO:0007669"/>
    <property type="project" value="UniProtKB-KW"/>
</dbReference>
<evidence type="ECO:0000256" key="8">
    <source>
        <dbReference type="SAM" id="MobiDB-lite"/>
    </source>
</evidence>